<evidence type="ECO:0000313" key="2">
    <source>
        <dbReference type="EMBL" id="AEI05571.1"/>
    </source>
</evidence>
<name>B6JIW4_AFIC5</name>
<evidence type="ECO:0000313" key="3">
    <source>
        <dbReference type="Proteomes" id="UP000007730"/>
    </source>
</evidence>
<feature type="compositionally biased region" description="Basic and acidic residues" evidence="1">
    <location>
        <begin position="227"/>
        <end position="238"/>
    </location>
</feature>
<dbReference type="RefSeq" id="WP_012564396.1">
    <property type="nucleotide sequence ID" value="NC_011386.1"/>
</dbReference>
<dbReference type="OrthoDB" id="122910at2"/>
<feature type="compositionally biased region" description="Low complexity" evidence="1">
    <location>
        <begin position="191"/>
        <end position="200"/>
    </location>
</feature>
<gene>
    <name evidence="2" type="ordered locus">OCA5_c08490</name>
</gene>
<dbReference type="STRING" id="504832.OCA5_c08490"/>
<dbReference type="PATRIC" id="fig|504832.7.peg.896"/>
<feature type="compositionally biased region" description="Low complexity" evidence="1">
    <location>
        <begin position="94"/>
        <end position="106"/>
    </location>
</feature>
<dbReference type="EMBL" id="CP002826">
    <property type="protein sequence ID" value="AEI05571.1"/>
    <property type="molecule type" value="Genomic_DNA"/>
</dbReference>
<protein>
    <recommendedName>
        <fullName evidence="4">Periplasmic ligand-binding sensor protein</fullName>
    </recommendedName>
</protein>
<keyword evidence="3" id="KW-1185">Reference proteome</keyword>
<dbReference type="AlphaFoldDB" id="B6JIW4"/>
<dbReference type="KEGG" id="ocg:OCA5_c08490"/>
<proteinExistence type="predicted"/>
<feature type="region of interest" description="Disordered" evidence="1">
    <location>
        <begin position="187"/>
        <end position="269"/>
    </location>
</feature>
<dbReference type="eggNOG" id="COG3416">
    <property type="taxonomic scope" value="Bacteria"/>
</dbReference>
<evidence type="ECO:0008006" key="4">
    <source>
        <dbReference type="Google" id="ProtNLM"/>
    </source>
</evidence>
<organism evidence="2 3">
    <name type="scientific">Afipia carboxidovorans (strain ATCC 49405 / DSM 1227 / KCTC 32145 / OM5)</name>
    <name type="common">Oligotropha carboxidovorans</name>
    <dbReference type="NCBI Taxonomy" id="504832"/>
    <lineage>
        <taxon>Bacteria</taxon>
        <taxon>Pseudomonadati</taxon>
        <taxon>Pseudomonadota</taxon>
        <taxon>Alphaproteobacteria</taxon>
        <taxon>Hyphomicrobiales</taxon>
        <taxon>Nitrobacteraceae</taxon>
        <taxon>Afipia</taxon>
    </lineage>
</organism>
<dbReference type="Proteomes" id="UP000007730">
    <property type="component" value="Chromosome"/>
</dbReference>
<feature type="compositionally biased region" description="Polar residues" evidence="1">
    <location>
        <begin position="117"/>
        <end position="126"/>
    </location>
</feature>
<dbReference type="HOGENOM" id="CLU_082335_2_0_5"/>
<dbReference type="KEGG" id="oca:OCAR_7266"/>
<reference evidence="2 3" key="1">
    <citation type="journal article" date="2011" name="J. Bacteriol.">
        <title>Complete genome sequences of the chemolithoautotrophic Oligotropha carboxidovorans strains OM4 and OM5.</title>
        <authorList>
            <person name="Volland S."/>
            <person name="Rachinger M."/>
            <person name="Strittmatter A."/>
            <person name="Daniel R."/>
            <person name="Gottschalk G."/>
            <person name="Meyer O."/>
        </authorList>
    </citation>
    <scope>NUCLEOTIDE SEQUENCE [LARGE SCALE GENOMIC DNA]</scope>
    <source>
        <strain evidence="3">ATCC 49405 / DSM 1227 / KCTC 32145 / OM5</strain>
    </source>
</reference>
<feature type="region of interest" description="Disordered" evidence="1">
    <location>
        <begin position="90"/>
        <end position="158"/>
    </location>
</feature>
<dbReference type="InterPro" id="IPR018648">
    <property type="entry name" value="DUF2076"/>
</dbReference>
<sequence>MTPQERQLIDDLFGRLEKLEANPREPEAEAAIAQGLRRAPHAVYALVQTVLLQDEALRHATTRIEQLEAGQHPEKEGSFLDSLRDTLFGGGQASQGYAQGSTQGGSVPNVPPGTARPSWNTGQVLGNQGLGGDAPGRRDAFPDPRAAQGYGTPQSGGGGSSFLGTAAAAAAGMIGGSLLMNSLRGLGGGSQQQSFGNTGSPWSGGSSNDALARDAGINDIGKTQHGGVEDRRNEHAAYDDASSDYDDDDYDDDDDFDDGDFGSDPSDFA</sequence>
<feature type="compositionally biased region" description="Acidic residues" evidence="1">
    <location>
        <begin position="241"/>
        <end position="261"/>
    </location>
</feature>
<evidence type="ECO:0000256" key="1">
    <source>
        <dbReference type="SAM" id="MobiDB-lite"/>
    </source>
</evidence>
<accession>B6JIW4</accession>
<dbReference type="Pfam" id="PF09849">
    <property type="entry name" value="DUF2076"/>
    <property type="match status" value="1"/>
</dbReference>